<dbReference type="AlphaFoldDB" id="A0A9J6QLH5"/>
<gene>
    <name evidence="1" type="ORF">M8013_20720</name>
</gene>
<dbReference type="Proteomes" id="UP001061282">
    <property type="component" value="Unassembled WGS sequence"/>
</dbReference>
<dbReference type="EMBL" id="JAMGZJ010000078">
    <property type="protein sequence ID" value="MCU6671155.1"/>
    <property type="molecule type" value="Genomic_DNA"/>
</dbReference>
<evidence type="ECO:0000313" key="2">
    <source>
        <dbReference type="Proteomes" id="UP001061282"/>
    </source>
</evidence>
<protein>
    <submittedName>
        <fullName evidence="1">Uncharacterized protein</fullName>
    </submittedName>
</protein>
<organism evidence="1 2">
    <name type="scientific">Silvania confinis</name>
    <dbReference type="NCBI Taxonomy" id="2926470"/>
    <lineage>
        <taxon>Bacteria</taxon>
        <taxon>Pseudomonadati</taxon>
        <taxon>Pseudomonadota</taxon>
        <taxon>Gammaproteobacteria</taxon>
        <taxon>Enterobacterales</taxon>
        <taxon>Enterobacteriaceae</taxon>
        <taxon>Silvania</taxon>
    </lineage>
</organism>
<proteinExistence type="predicted"/>
<comment type="caution">
    <text evidence="1">The sequence shown here is derived from an EMBL/GenBank/DDBJ whole genome shotgun (WGS) entry which is preliminary data.</text>
</comment>
<reference evidence="1" key="1">
    <citation type="submission" date="2022-05" db="EMBL/GenBank/DDBJ databases">
        <title>Description of a novel species of Leclercia; Leclercia tamurae and the Proposal for a Novel Genus Silvania gen. nov. Containing Two Novel Species Silvania hatchlandensis sp. nov. and Silvania confinis sp. nov. Isolated from the Rhizosphere of Oak.</title>
        <authorList>
            <person name="Maddock D.W."/>
            <person name="Brady C.L."/>
            <person name="Denman S."/>
            <person name="Arnold D."/>
        </authorList>
    </citation>
    <scope>NUCLEOTIDE SEQUENCE</scope>
    <source>
        <strain evidence="1">H4N4</strain>
    </source>
</reference>
<evidence type="ECO:0000313" key="1">
    <source>
        <dbReference type="EMBL" id="MCU6671155.1"/>
    </source>
</evidence>
<keyword evidence="2" id="KW-1185">Reference proteome</keyword>
<sequence length="78" mass="8619">MKKVIVFFNSQSAEVVRTLEGVTAIKRNYPNGEEVHLPISLAGIHSVTGDQIEIYVASDRELCLGEVENAVNNFLKES</sequence>
<name>A0A9J6QLH5_9ENTR</name>
<accession>A0A9J6QLH5</accession>